<dbReference type="InterPro" id="IPR015590">
    <property type="entry name" value="Aldehyde_DH_dom"/>
</dbReference>
<dbReference type="Gene3D" id="3.40.309.10">
    <property type="entry name" value="Aldehyde Dehydrogenase, Chain A, domain 2"/>
    <property type="match status" value="2"/>
</dbReference>
<dbReference type="InterPro" id="IPR016161">
    <property type="entry name" value="Ald_DH/histidinol_DH"/>
</dbReference>
<dbReference type="SUPFAM" id="SSF53720">
    <property type="entry name" value="ALDH-like"/>
    <property type="match status" value="2"/>
</dbReference>
<dbReference type="InterPro" id="IPR016160">
    <property type="entry name" value="Ald_DH_CS_CYS"/>
</dbReference>
<evidence type="ECO:0000256" key="1">
    <source>
        <dbReference type="ARBA" id="ARBA00023002"/>
    </source>
</evidence>
<dbReference type="Pfam" id="PF00171">
    <property type="entry name" value="Aldedh"/>
    <property type="match status" value="1"/>
</dbReference>
<dbReference type="InterPro" id="IPR016163">
    <property type="entry name" value="Ald_DH_C"/>
</dbReference>
<dbReference type="EMBL" id="CP111014">
    <property type="protein sequence ID" value="WAQ98098.1"/>
    <property type="molecule type" value="Genomic_DNA"/>
</dbReference>
<dbReference type="Gene3D" id="3.40.605.10">
    <property type="entry name" value="Aldehyde Dehydrogenase, Chain A, domain 1"/>
    <property type="match status" value="2"/>
</dbReference>
<reference evidence="5" key="1">
    <citation type="submission" date="2022-11" db="EMBL/GenBank/DDBJ databases">
        <title>Centuries of genome instability and evolution in soft-shell clam transmissible cancer (bioRxiv).</title>
        <authorList>
            <person name="Hart S.F.M."/>
            <person name="Yonemitsu M.A."/>
            <person name="Giersch R.M."/>
            <person name="Beal B.F."/>
            <person name="Arriagada G."/>
            <person name="Davis B.W."/>
            <person name="Ostrander E.A."/>
            <person name="Goff S.P."/>
            <person name="Metzger M.J."/>
        </authorList>
    </citation>
    <scope>NUCLEOTIDE SEQUENCE</scope>
    <source>
        <strain evidence="5">MELC-2E11</strain>
        <tissue evidence="5">Siphon/mantle</tissue>
    </source>
</reference>
<dbReference type="InterPro" id="IPR016162">
    <property type="entry name" value="Ald_DH_N"/>
</dbReference>
<evidence type="ECO:0000313" key="6">
    <source>
        <dbReference type="Proteomes" id="UP001164746"/>
    </source>
</evidence>
<evidence type="ECO:0000259" key="4">
    <source>
        <dbReference type="Pfam" id="PF00171"/>
    </source>
</evidence>
<sequence>MLPQGRMNVMWRLARSCSTISSRVAGFPAISQPLNYLAGARVEPSDSSAQFNLQYPATGEVLKTVGCSGSDDVHRAVSKARQAQTGWARMSGFQRGQVLKRAADIVRGCADTIEYYGGLASTVTDGNFSYTIREPLGVVGGIGAWNYPFQMASWKSSPALACGNTFVFKPSQFTPLTAVVLGEIYKEAGLPDGCYNIIQGEAETGQLLCNHPDVDKMSFTGSVPVGSKIMEACAKDIKHVTLELGGKSPLIVFADSHMDNAVGGAMLANFLTQGQVCSNGTRVFVQRSIHDEFLEKLVSRTKKMKIGDPFAEDTTVGATISRQQADKVLHYVQAARHEGAKVECGGEEVTPEPRFAGGQFLSPCVLSGCQDNMQVVRDEVFGSILSLLVFDEEEEVLARANDTEFGLAGGFDLKRAHRVISKLKAGSLYLNNYNIYPVGVPFGGYKKSGIGRENGPEAIEYYTQVNDLKRAHRVISKLKAGSLYLNNYNIYPVGVPFGGYKKSGIGRENGPEAIEYYTQVKYVYVEMNDVEAPF</sequence>
<name>A0ABY7DPT4_MYAAR</name>
<gene>
    <name evidence="5" type="ORF">MAR_022471</name>
</gene>
<evidence type="ECO:0000256" key="2">
    <source>
        <dbReference type="PROSITE-ProRule" id="PRU10007"/>
    </source>
</evidence>
<dbReference type="PROSITE" id="PS00070">
    <property type="entry name" value="ALDEHYDE_DEHYDR_CYS"/>
    <property type="match status" value="1"/>
</dbReference>
<keyword evidence="6" id="KW-1185">Reference proteome</keyword>
<proteinExistence type="inferred from homology"/>
<organism evidence="5 6">
    <name type="scientific">Mya arenaria</name>
    <name type="common">Soft-shell clam</name>
    <dbReference type="NCBI Taxonomy" id="6604"/>
    <lineage>
        <taxon>Eukaryota</taxon>
        <taxon>Metazoa</taxon>
        <taxon>Spiralia</taxon>
        <taxon>Lophotrochozoa</taxon>
        <taxon>Mollusca</taxon>
        <taxon>Bivalvia</taxon>
        <taxon>Autobranchia</taxon>
        <taxon>Heteroconchia</taxon>
        <taxon>Euheterodonta</taxon>
        <taxon>Imparidentia</taxon>
        <taxon>Neoheterodontei</taxon>
        <taxon>Myida</taxon>
        <taxon>Myoidea</taxon>
        <taxon>Myidae</taxon>
        <taxon>Mya</taxon>
    </lineage>
</organism>
<dbReference type="InterPro" id="IPR029510">
    <property type="entry name" value="Ald_DH_CS_GLU"/>
</dbReference>
<evidence type="ECO:0000256" key="3">
    <source>
        <dbReference type="RuleBase" id="RU003345"/>
    </source>
</evidence>
<protein>
    <submittedName>
        <fullName evidence="5">AL9A1-like protein</fullName>
    </submittedName>
</protein>
<feature type="domain" description="Aldehyde dehydrogenase" evidence="4">
    <location>
        <begin position="107"/>
        <end position="466"/>
    </location>
</feature>
<comment type="similarity">
    <text evidence="3">Belongs to the aldehyde dehydrogenase family.</text>
</comment>
<feature type="active site" evidence="2">
    <location>
        <position position="243"/>
    </location>
</feature>
<evidence type="ECO:0000313" key="5">
    <source>
        <dbReference type="EMBL" id="WAQ98098.1"/>
    </source>
</evidence>
<dbReference type="PANTHER" id="PTHR11699">
    <property type="entry name" value="ALDEHYDE DEHYDROGENASE-RELATED"/>
    <property type="match status" value="1"/>
</dbReference>
<dbReference type="Proteomes" id="UP001164746">
    <property type="component" value="Chromosome 3"/>
</dbReference>
<dbReference type="PROSITE" id="PS00687">
    <property type="entry name" value="ALDEHYDE_DEHYDR_GLU"/>
    <property type="match status" value="1"/>
</dbReference>
<accession>A0ABY7DPT4</accession>
<keyword evidence="1 3" id="KW-0560">Oxidoreductase</keyword>